<proteinExistence type="predicted"/>
<evidence type="ECO:0000256" key="1">
    <source>
        <dbReference type="SAM" id="MobiDB-lite"/>
    </source>
</evidence>
<feature type="compositionally biased region" description="Basic and acidic residues" evidence="1">
    <location>
        <begin position="626"/>
        <end position="648"/>
    </location>
</feature>
<dbReference type="AlphaFoldDB" id="A0A165QWC1"/>
<evidence type="ECO:0000256" key="2">
    <source>
        <dbReference type="SAM" id="Phobius"/>
    </source>
</evidence>
<evidence type="ECO:0000313" key="5">
    <source>
        <dbReference type="Proteomes" id="UP000076727"/>
    </source>
</evidence>
<dbReference type="EMBL" id="KV429054">
    <property type="protein sequence ID" value="KZT70013.1"/>
    <property type="molecule type" value="Genomic_DNA"/>
</dbReference>
<organism evidence="4 5">
    <name type="scientific">Daedalea quercina L-15889</name>
    <dbReference type="NCBI Taxonomy" id="1314783"/>
    <lineage>
        <taxon>Eukaryota</taxon>
        <taxon>Fungi</taxon>
        <taxon>Dikarya</taxon>
        <taxon>Basidiomycota</taxon>
        <taxon>Agaricomycotina</taxon>
        <taxon>Agaricomycetes</taxon>
        <taxon>Polyporales</taxon>
        <taxon>Fomitopsis</taxon>
    </lineage>
</organism>
<accession>A0A165QWC1</accession>
<protein>
    <recommendedName>
        <fullName evidence="3">DUF6535 domain-containing protein</fullName>
    </recommendedName>
</protein>
<reference evidence="4 5" key="1">
    <citation type="journal article" date="2016" name="Mol. Biol. Evol.">
        <title>Comparative Genomics of Early-Diverging Mushroom-Forming Fungi Provides Insights into the Origins of Lignocellulose Decay Capabilities.</title>
        <authorList>
            <person name="Nagy L.G."/>
            <person name="Riley R."/>
            <person name="Tritt A."/>
            <person name="Adam C."/>
            <person name="Daum C."/>
            <person name="Floudas D."/>
            <person name="Sun H."/>
            <person name="Yadav J.S."/>
            <person name="Pangilinan J."/>
            <person name="Larsson K.H."/>
            <person name="Matsuura K."/>
            <person name="Barry K."/>
            <person name="Labutti K."/>
            <person name="Kuo R."/>
            <person name="Ohm R.A."/>
            <person name="Bhattacharya S.S."/>
            <person name="Shirouzu T."/>
            <person name="Yoshinaga Y."/>
            <person name="Martin F.M."/>
            <person name="Grigoriev I.V."/>
            <person name="Hibbett D.S."/>
        </authorList>
    </citation>
    <scope>NUCLEOTIDE SEQUENCE [LARGE SCALE GENOMIC DNA]</scope>
    <source>
        <strain evidence="4 5">L-15889</strain>
    </source>
</reference>
<feature type="transmembrane region" description="Helical" evidence="2">
    <location>
        <begin position="290"/>
        <end position="307"/>
    </location>
</feature>
<feature type="transmembrane region" description="Helical" evidence="2">
    <location>
        <begin position="101"/>
        <end position="123"/>
    </location>
</feature>
<gene>
    <name evidence="4" type="ORF">DAEQUDRAFT_726000</name>
</gene>
<feature type="region of interest" description="Disordered" evidence="1">
    <location>
        <begin position="626"/>
        <end position="650"/>
    </location>
</feature>
<feature type="domain" description="DUF6535" evidence="3">
    <location>
        <begin position="76"/>
        <end position="256"/>
    </location>
</feature>
<feature type="region of interest" description="Disordered" evidence="1">
    <location>
        <begin position="1058"/>
        <end position="1086"/>
    </location>
</feature>
<keyword evidence="2" id="KW-1133">Transmembrane helix</keyword>
<sequence length="1150" mass="129453">MPHEGPSSLASPQSFKAETPTVSQSLPQTPASARPSANRRVATEDTAYTEASAHGGAAYPCPDPSHKTSPLSDQTWGQYEERFSNVDEIFVKTWDKDLDTLLLFAALFSAVLTAFVIESYQYMKPTESTKTEVILQQILITLQSNGTIPTTSHTLEAVSSSTGQISTFVRINSLWFASLVTSVSTAFLAMLCKEWLADLHEGRDHTSAELHMRGRQIQLRYDSMRDWRLSLVLPFLPFLLHVSLLLFFAGLVDFLWYFNKTVGIVAVTFVAGMVLIYIYTHIRSIFSATCPYRTSLTFLVLIFVNSVRKRLSLDLPAALARAWVFLAVVAEEYWTYNRDAELFRAIWDVLIASWFGRRWRRLLAILGDTHILPKNLWNLWARHIALGPTNIVRLREEAYIWDHPDLMDARVLARLIGSYPNIGDTTQLVSELCNFPALVRYRALFIDAGAIDLLVHHLCHTHRHSQSNLEEAMARDRGMMLQRKALARLLTEAEMHDARTVMFKIQGIPVLWDFRLRRVPKYIRFWYHPEKAITDSGLCQEDAFVDHELNDIVQFSHMLRLQLVVSSTRWHDKDVWRSVDLFFKRLLEPETLHGLDDEELAALANATIFIGMRPFRVDRSAAARRAKSEADAENGKALKPDDEEREMQASHASNALNALAALMTNRPDMGLPVLRQICWGIWMLSRPIPRSLSGLLVPTITSLDKLASALARLLSPKWERDSLLDATLSLMMCLLRSAHREQYSISCDHEDRRHLLQELLERYPHFLKRMRMIFNLKIIAKLTNLLNFDAQNSPASLEISEASDWRKEVESGDLLNTLSHVVRISGFFWELAIAQTSQVGLSPTSESSSDTGSQSSLITKEERTSILSATLDVLRTVCIHLGRIKPTNPQDIRALYVLILQFTCRAVAIHFREHVKGSGLTPINEKDESNVALSLADLQHRDIPAMETSWCSGDASPSDLAAHLEEALQGAAGYAPNNAADVHLRVKIVNTLLVAVAMLQPELAKIPDVHYRDLAEIMVKHLRRGTIFSVVEALRPARAVDEEDRNWAEEALKVVRDPANGLTGETTSARRASVSTDGRTDDDGLLRRMSRSVSNAVNIEKVGSDLRDFVRMSLSRNDAQPRVSYAESGGGQESSHLQRHENGRGNKGAG</sequence>
<dbReference type="InterPro" id="IPR045338">
    <property type="entry name" value="DUF6535"/>
</dbReference>
<dbReference type="Proteomes" id="UP000076727">
    <property type="component" value="Unassembled WGS sequence"/>
</dbReference>
<evidence type="ECO:0000259" key="3">
    <source>
        <dbReference type="Pfam" id="PF20153"/>
    </source>
</evidence>
<feature type="region of interest" description="Disordered" evidence="1">
    <location>
        <begin position="1"/>
        <end position="73"/>
    </location>
</feature>
<keyword evidence="2" id="KW-0472">Membrane</keyword>
<keyword evidence="2" id="KW-0812">Transmembrane</keyword>
<dbReference type="Pfam" id="PF20153">
    <property type="entry name" value="DUF6535"/>
    <property type="match status" value="1"/>
</dbReference>
<dbReference type="OrthoDB" id="3269725at2759"/>
<feature type="transmembrane region" description="Helical" evidence="2">
    <location>
        <begin position="229"/>
        <end position="251"/>
    </location>
</feature>
<evidence type="ECO:0000313" key="4">
    <source>
        <dbReference type="EMBL" id="KZT70013.1"/>
    </source>
</evidence>
<feature type="transmembrane region" description="Helical" evidence="2">
    <location>
        <begin position="257"/>
        <end position="278"/>
    </location>
</feature>
<feature type="compositionally biased region" description="Polar residues" evidence="1">
    <location>
        <begin position="1063"/>
        <end position="1075"/>
    </location>
</feature>
<keyword evidence="5" id="KW-1185">Reference proteome</keyword>
<feature type="compositionally biased region" description="Polar residues" evidence="1">
    <location>
        <begin position="8"/>
        <end position="31"/>
    </location>
</feature>
<feature type="region of interest" description="Disordered" evidence="1">
    <location>
        <begin position="1120"/>
        <end position="1150"/>
    </location>
</feature>
<dbReference type="STRING" id="1314783.A0A165QWC1"/>
<name>A0A165QWC1_9APHY</name>